<feature type="domain" description="Fumarylacetoacetase-like C-terminal" evidence="3">
    <location>
        <begin position="217"/>
        <end position="360"/>
    </location>
</feature>
<dbReference type="GO" id="GO:0044281">
    <property type="term" value="P:small molecule metabolic process"/>
    <property type="evidence" value="ECO:0007669"/>
    <property type="project" value="UniProtKB-ARBA"/>
</dbReference>
<dbReference type="InterPro" id="IPR011234">
    <property type="entry name" value="Fumarylacetoacetase-like_C"/>
</dbReference>
<organism evidence="4 5">
    <name type="scientific">Pseudaminobacter soli</name>
    <name type="common">ex Zhang et al. 2022</name>
    <dbReference type="NCBI Taxonomy" id="2831468"/>
    <lineage>
        <taxon>Bacteria</taxon>
        <taxon>Pseudomonadati</taxon>
        <taxon>Pseudomonadota</taxon>
        <taxon>Alphaproteobacteria</taxon>
        <taxon>Hyphomicrobiales</taxon>
        <taxon>Phyllobacteriaceae</taxon>
        <taxon>Pseudaminobacter</taxon>
    </lineage>
</organism>
<dbReference type="RefSeq" id="WP_188255700.1">
    <property type="nucleotide sequence ID" value="NZ_JABVCF010000008.1"/>
</dbReference>
<evidence type="ECO:0000313" key="4">
    <source>
        <dbReference type="EMBL" id="MBS3650148.1"/>
    </source>
</evidence>
<protein>
    <submittedName>
        <fullName evidence="4">Fumarylacetoacetate hydrolase family protein</fullName>
    </submittedName>
</protein>
<dbReference type="GO" id="GO:0016787">
    <property type="term" value="F:hydrolase activity"/>
    <property type="evidence" value="ECO:0007669"/>
    <property type="project" value="UniProtKB-KW"/>
</dbReference>
<sequence>MADLMRLPSDGTFVGRARVADRAHPLVVTVRDDHIMDITSKAAPTVRDICEMDDPAAYVASAEGRPICTLGEIAENSFDARRDGSKPFLLSPVDLQAVKASGVTFVLSLLERVIEEQARGNPDKAEGIRADIAKLIGHDLSKLKPGSPEAMEIKQKLIERGAWSQYLEVGIGPDAEIFTKCQPMASVGFGADVGLHPISTWNNPEPEVAVIASSKGRIVGAALGNDVNLRDVEGRSALLLGKAKDNNASAALGPFIRLFDRTFSIEDVKTAEVRLRVEGEDGFLLEGSSSMSEISRSPEELVAATIGAHHQYPDGIALYLGTMFAPSKDRGEAGKGFTHKIGDMVTISTEKLGALVNRVQLSTECAPWTYGASHLMRDLAKAGLI</sequence>
<reference evidence="4" key="1">
    <citation type="submission" date="2021-04" db="EMBL/GenBank/DDBJ databases">
        <title>Pseudaminobacter soli sp. nov., isolated from paddy soil contaminated by heavy metals.</title>
        <authorList>
            <person name="Zhang K."/>
        </authorList>
    </citation>
    <scope>NUCLEOTIDE SEQUENCE</scope>
    <source>
        <strain evidence="4">19-2017</strain>
    </source>
</reference>
<evidence type="ECO:0000256" key="1">
    <source>
        <dbReference type="ARBA" id="ARBA00010211"/>
    </source>
</evidence>
<dbReference type="InterPro" id="IPR051121">
    <property type="entry name" value="FAH"/>
</dbReference>
<dbReference type="Proteomes" id="UP000680348">
    <property type="component" value="Unassembled WGS sequence"/>
</dbReference>
<comment type="caution">
    <text evidence="4">The sequence shown here is derived from an EMBL/GenBank/DDBJ whole genome shotgun (WGS) entry which is preliminary data.</text>
</comment>
<dbReference type="Gene3D" id="3.90.850.10">
    <property type="entry name" value="Fumarylacetoacetase-like, C-terminal domain"/>
    <property type="match status" value="1"/>
</dbReference>
<dbReference type="EMBL" id="JAGWCR010000008">
    <property type="protein sequence ID" value="MBS3650148.1"/>
    <property type="molecule type" value="Genomic_DNA"/>
</dbReference>
<keyword evidence="4" id="KW-0378">Hydrolase</keyword>
<dbReference type="AlphaFoldDB" id="A0A942I3D1"/>
<dbReference type="InterPro" id="IPR036663">
    <property type="entry name" value="Fumarylacetoacetase_C_sf"/>
</dbReference>
<dbReference type="Pfam" id="PF01557">
    <property type="entry name" value="FAA_hydrolase"/>
    <property type="match status" value="1"/>
</dbReference>
<dbReference type="PANTHER" id="PTHR42796:SF7">
    <property type="entry name" value="2-DEHYDRO-3-DEOXY-D-ARABINONATE DEHYDRATASE"/>
    <property type="match status" value="1"/>
</dbReference>
<dbReference type="SUPFAM" id="SSF56529">
    <property type="entry name" value="FAH"/>
    <property type="match status" value="1"/>
</dbReference>
<keyword evidence="2" id="KW-0479">Metal-binding</keyword>
<accession>A0A942I3D1</accession>
<evidence type="ECO:0000259" key="3">
    <source>
        <dbReference type="Pfam" id="PF01557"/>
    </source>
</evidence>
<name>A0A942I3D1_9HYPH</name>
<proteinExistence type="inferred from homology"/>
<comment type="similarity">
    <text evidence="1">Belongs to the FAH family.</text>
</comment>
<keyword evidence="5" id="KW-1185">Reference proteome</keyword>
<gene>
    <name evidence="4" type="ORF">KEU06_16160</name>
</gene>
<evidence type="ECO:0000256" key="2">
    <source>
        <dbReference type="ARBA" id="ARBA00022723"/>
    </source>
</evidence>
<dbReference type="GO" id="GO:0046872">
    <property type="term" value="F:metal ion binding"/>
    <property type="evidence" value="ECO:0007669"/>
    <property type="project" value="UniProtKB-KW"/>
</dbReference>
<dbReference type="PANTHER" id="PTHR42796">
    <property type="entry name" value="FUMARYLACETOACETATE HYDROLASE DOMAIN-CONTAINING PROTEIN 2A-RELATED"/>
    <property type="match status" value="1"/>
</dbReference>
<evidence type="ECO:0000313" key="5">
    <source>
        <dbReference type="Proteomes" id="UP000680348"/>
    </source>
</evidence>